<evidence type="ECO:0000313" key="3">
    <source>
        <dbReference type="Proteomes" id="UP000827986"/>
    </source>
</evidence>
<keyword evidence="1" id="KW-0472">Membrane</keyword>
<keyword evidence="1" id="KW-0812">Transmembrane</keyword>
<dbReference type="EMBL" id="JAHDVG010000465">
    <property type="protein sequence ID" value="KAH1183697.1"/>
    <property type="molecule type" value="Genomic_DNA"/>
</dbReference>
<comment type="caution">
    <text evidence="2">The sequence shown here is derived from an EMBL/GenBank/DDBJ whole genome shotgun (WGS) entry which is preliminary data.</text>
</comment>
<gene>
    <name evidence="2" type="ORF">KIL84_014313</name>
</gene>
<organism evidence="2 3">
    <name type="scientific">Mauremys mutica</name>
    <name type="common">yellowpond turtle</name>
    <dbReference type="NCBI Taxonomy" id="74926"/>
    <lineage>
        <taxon>Eukaryota</taxon>
        <taxon>Metazoa</taxon>
        <taxon>Chordata</taxon>
        <taxon>Craniata</taxon>
        <taxon>Vertebrata</taxon>
        <taxon>Euteleostomi</taxon>
        <taxon>Archelosauria</taxon>
        <taxon>Testudinata</taxon>
        <taxon>Testudines</taxon>
        <taxon>Cryptodira</taxon>
        <taxon>Durocryptodira</taxon>
        <taxon>Testudinoidea</taxon>
        <taxon>Geoemydidae</taxon>
        <taxon>Geoemydinae</taxon>
        <taxon>Mauremys</taxon>
    </lineage>
</organism>
<evidence type="ECO:0000313" key="2">
    <source>
        <dbReference type="EMBL" id="KAH1183697.1"/>
    </source>
</evidence>
<name>A0A9D3XPF8_9SAUR</name>
<accession>A0A9D3XPF8</accession>
<dbReference type="AlphaFoldDB" id="A0A9D3XPF8"/>
<reference evidence="2" key="1">
    <citation type="submission" date="2021-09" db="EMBL/GenBank/DDBJ databases">
        <title>The genome of Mauremys mutica provides insights into the evolution of semi-aquatic lifestyle.</title>
        <authorList>
            <person name="Gong S."/>
            <person name="Gao Y."/>
        </authorList>
    </citation>
    <scope>NUCLEOTIDE SEQUENCE</scope>
    <source>
        <strain evidence="2">MM-2020</strain>
        <tissue evidence="2">Muscle</tissue>
    </source>
</reference>
<dbReference type="Proteomes" id="UP000827986">
    <property type="component" value="Unassembled WGS sequence"/>
</dbReference>
<evidence type="ECO:0000256" key="1">
    <source>
        <dbReference type="SAM" id="Phobius"/>
    </source>
</evidence>
<keyword evidence="3" id="KW-1185">Reference proteome</keyword>
<protein>
    <submittedName>
        <fullName evidence="2">Uncharacterized protein</fullName>
    </submittedName>
</protein>
<feature type="transmembrane region" description="Helical" evidence="1">
    <location>
        <begin position="53"/>
        <end position="73"/>
    </location>
</feature>
<keyword evidence="1" id="KW-1133">Transmembrane helix</keyword>
<sequence length="106" mass="11780">MLNIKSQRKLSKRLLSAFPSPPAGAGTFCSPCAAEKDMIMKRNIVQSLLPEMVFHVLTFHCLSFILSHALGSLDLSSLLPKRSIHAFSHDWAQPLKILSLNLPIKK</sequence>
<proteinExistence type="predicted"/>